<dbReference type="OrthoDB" id="2660861at2"/>
<dbReference type="STRING" id="44252.DJ90_3293"/>
<evidence type="ECO:0000313" key="3">
    <source>
        <dbReference type="EMBL" id="KFN08027.1"/>
    </source>
</evidence>
<evidence type="ECO:0000313" key="6">
    <source>
        <dbReference type="Proteomes" id="UP000442469"/>
    </source>
</evidence>
<gene>
    <name evidence="3" type="ORF">DJ90_3293</name>
    <name evidence="4" type="ORF">GNQ08_26625</name>
</gene>
<keyword evidence="5" id="KW-1185">Reference proteome</keyword>
<evidence type="ECO:0000313" key="5">
    <source>
        <dbReference type="Proteomes" id="UP000029278"/>
    </source>
</evidence>
<comment type="caution">
    <text evidence="3">The sequence shown here is derived from an EMBL/GenBank/DDBJ whole genome shotgun (WGS) entry which is preliminary data.</text>
</comment>
<sequence>MSYSTEPATVTEPMRPRKKQSPSVALILLVWVLLIGAGAAAAYFYSNHLKQSMVAQLDAKWQSQTEMMKADYTSQLTALSKEVEELQSKVDTFNELLEFTKDNTSEKTDNSNKLYTQLNEVKQQLAKLQKQMGLLK</sequence>
<dbReference type="Proteomes" id="UP000442469">
    <property type="component" value="Unassembled WGS sequence"/>
</dbReference>
<proteinExistence type="predicted"/>
<reference evidence="3 5" key="1">
    <citation type="submission" date="2014-04" db="EMBL/GenBank/DDBJ databases">
        <authorList>
            <person name="Bishop-Lilly K.A."/>
            <person name="Broomall S.M."/>
            <person name="Chain P.S."/>
            <person name="Chertkov O."/>
            <person name="Coyne S.R."/>
            <person name="Daligault H.E."/>
            <person name="Davenport K.W."/>
            <person name="Erkkila T."/>
            <person name="Frey K.G."/>
            <person name="Gibbons H.S."/>
            <person name="Gu W."/>
            <person name="Jaissle J."/>
            <person name="Johnson S.L."/>
            <person name="Koroleva G.I."/>
            <person name="Ladner J.T."/>
            <person name="Lo C.-C."/>
            <person name="Minogue T.D."/>
            <person name="Munk C."/>
            <person name="Palacios G.F."/>
            <person name="Redden C.L."/>
            <person name="Rosenzweig C.N."/>
            <person name="Scholz M.B."/>
            <person name="Teshima H."/>
            <person name="Xu Y."/>
        </authorList>
    </citation>
    <scope>NUCLEOTIDE SEQUENCE [LARGE SCALE GENOMIC DNA]</scope>
    <source>
        <strain evidence="3 5">8244</strain>
    </source>
</reference>
<evidence type="ECO:0000256" key="2">
    <source>
        <dbReference type="SAM" id="Phobius"/>
    </source>
</evidence>
<dbReference type="EMBL" id="WNZZ01000032">
    <property type="protein sequence ID" value="MUG25940.1"/>
    <property type="molecule type" value="Genomic_DNA"/>
</dbReference>
<reference evidence="4 6" key="2">
    <citation type="submission" date="2019-11" db="EMBL/GenBank/DDBJ databases">
        <title>Draft genome sequences of five Paenibacillus species of dairy origin.</title>
        <authorList>
            <person name="Olajide A.M."/>
            <person name="Chen S."/>
            <person name="Lapointe G."/>
        </authorList>
    </citation>
    <scope>NUCLEOTIDE SEQUENCE [LARGE SCALE GENOMIC DNA]</scope>
    <source>
        <strain evidence="4 6">3CT49</strain>
    </source>
</reference>
<keyword evidence="2" id="KW-0472">Membrane</keyword>
<dbReference type="PATRIC" id="fig|44252.3.peg.3417"/>
<evidence type="ECO:0000313" key="4">
    <source>
        <dbReference type="EMBL" id="MUG25940.1"/>
    </source>
</evidence>
<dbReference type="HOGENOM" id="CLU_1883707_0_0_9"/>
<dbReference type="GeneID" id="77008715"/>
<keyword evidence="1" id="KW-0175">Coiled coil</keyword>
<name>A0A090ZBM4_PAEMA</name>
<protein>
    <submittedName>
        <fullName evidence="3">Uncharacterized protein</fullName>
    </submittedName>
</protein>
<dbReference type="RefSeq" id="WP_036624842.1">
    <property type="nucleotide sequence ID" value="NZ_BGML01000001.1"/>
</dbReference>
<dbReference type="Proteomes" id="UP000029278">
    <property type="component" value="Unassembled WGS sequence"/>
</dbReference>
<feature type="coiled-coil region" evidence="1">
    <location>
        <begin position="69"/>
        <end position="131"/>
    </location>
</feature>
<dbReference type="AlphaFoldDB" id="A0A090ZBM4"/>
<keyword evidence="2" id="KW-1133">Transmembrane helix</keyword>
<organism evidence="3 5">
    <name type="scientific">Paenibacillus macerans</name>
    <name type="common">Bacillus macerans</name>
    <dbReference type="NCBI Taxonomy" id="44252"/>
    <lineage>
        <taxon>Bacteria</taxon>
        <taxon>Bacillati</taxon>
        <taxon>Bacillota</taxon>
        <taxon>Bacilli</taxon>
        <taxon>Bacillales</taxon>
        <taxon>Paenibacillaceae</taxon>
        <taxon>Paenibacillus</taxon>
    </lineage>
</organism>
<keyword evidence="2" id="KW-0812">Transmembrane</keyword>
<dbReference type="EMBL" id="JMQA01000030">
    <property type="protein sequence ID" value="KFN08027.1"/>
    <property type="molecule type" value="Genomic_DNA"/>
</dbReference>
<accession>A0A090ZBM4</accession>
<feature type="transmembrane region" description="Helical" evidence="2">
    <location>
        <begin position="24"/>
        <end position="45"/>
    </location>
</feature>
<evidence type="ECO:0000256" key="1">
    <source>
        <dbReference type="SAM" id="Coils"/>
    </source>
</evidence>